<dbReference type="Gene3D" id="3.40.50.150">
    <property type="entry name" value="Vaccinia Virus protein VP39"/>
    <property type="match status" value="1"/>
</dbReference>
<name>A0A1H2QN20_9FLAO</name>
<gene>
    <name evidence="1" type="ORF">SAMN05444411_10134</name>
</gene>
<dbReference type="Proteomes" id="UP000199595">
    <property type="component" value="Unassembled WGS sequence"/>
</dbReference>
<dbReference type="AlphaFoldDB" id="A0A1H2QN20"/>
<dbReference type="SUPFAM" id="SSF53335">
    <property type="entry name" value="S-adenosyl-L-methionine-dependent methyltransferases"/>
    <property type="match status" value="1"/>
</dbReference>
<dbReference type="EMBL" id="FNNJ01000001">
    <property type="protein sequence ID" value="SDW08054.1"/>
    <property type="molecule type" value="Genomic_DNA"/>
</dbReference>
<dbReference type="GO" id="GO:0008168">
    <property type="term" value="F:methyltransferase activity"/>
    <property type="evidence" value="ECO:0007669"/>
    <property type="project" value="UniProtKB-KW"/>
</dbReference>
<dbReference type="STRING" id="762486.SAMN05444411_10134"/>
<proteinExistence type="predicted"/>
<dbReference type="CDD" id="cd02440">
    <property type="entry name" value="AdoMet_MTases"/>
    <property type="match status" value="1"/>
</dbReference>
<dbReference type="InterPro" id="IPR029063">
    <property type="entry name" value="SAM-dependent_MTases_sf"/>
</dbReference>
<dbReference type="OrthoDB" id="2370471at2"/>
<keyword evidence="2" id="KW-1185">Reference proteome</keyword>
<accession>A0A1H2QN20</accession>
<organism evidence="1 2">
    <name type="scientific">Lutibacter oricola</name>
    <dbReference type="NCBI Taxonomy" id="762486"/>
    <lineage>
        <taxon>Bacteria</taxon>
        <taxon>Pseudomonadati</taxon>
        <taxon>Bacteroidota</taxon>
        <taxon>Flavobacteriia</taxon>
        <taxon>Flavobacteriales</taxon>
        <taxon>Flavobacteriaceae</taxon>
        <taxon>Lutibacter</taxon>
    </lineage>
</organism>
<dbReference type="Pfam" id="PF13489">
    <property type="entry name" value="Methyltransf_23"/>
    <property type="match status" value="1"/>
</dbReference>
<evidence type="ECO:0000313" key="1">
    <source>
        <dbReference type="EMBL" id="SDW08054.1"/>
    </source>
</evidence>
<dbReference type="PANTHER" id="PTHR43861">
    <property type="entry name" value="TRANS-ACONITATE 2-METHYLTRANSFERASE-RELATED"/>
    <property type="match status" value="1"/>
</dbReference>
<dbReference type="GO" id="GO:0032259">
    <property type="term" value="P:methylation"/>
    <property type="evidence" value="ECO:0007669"/>
    <property type="project" value="UniProtKB-KW"/>
</dbReference>
<evidence type="ECO:0000313" key="2">
    <source>
        <dbReference type="Proteomes" id="UP000199595"/>
    </source>
</evidence>
<keyword evidence="1" id="KW-0808">Transferase</keyword>
<dbReference type="RefSeq" id="WP_090118497.1">
    <property type="nucleotide sequence ID" value="NZ_FNNJ01000001.1"/>
</dbReference>
<keyword evidence="1" id="KW-0489">Methyltransferase</keyword>
<sequence length="288" mass="33103">MKYQNSVYLKLKDYSVSKENFELIYNSELELLETSPKPTLQKLPSYYESEDYISHTDAKESLVDKVYQFVKGIALKNKLKLINSFNLEEKNMLDVGCGTGEFLLTCKNNQWNVVGVEPNKNARDLAIGKLDKNTSVNIFADIDELISQKFDVITMWHVLEHVPNLDEYILKLKQLLKPNGVLIVAVPNYKSFDALHYKQYWAAFDVPRHLWHFSQNSISILFSKVNLKVVKTLPMYFDSFYVSLLSEKYKSGSGNIVKAFFTGLRSNLKAASTKEYSSLIYVLKSSEN</sequence>
<protein>
    <submittedName>
        <fullName evidence="1">Methyltransferase domain-containing protein</fullName>
    </submittedName>
</protein>
<reference evidence="1 2" key="1">
    <citation type="submission" date="2016-10" db="EMBL/GenBank/DDBJ databases">
        <authorList>
            <person name="de Groot N.N."/>
        </authorList>
    </citation>
    <scope>NUCLEOTIDE SEQUENCE [LARGE SCALE GENOMIC DNA]</scope>
    <source>
        <strain evidence="1 2">DSM 24956</strain>
    </source>
</reference>